<name>A0A0D8JU09_COCIM</name>
<dbReference type="Proteomes" id="UP000001261">
    <property type="component" value="Unassembled WGS sequence"/>
</dbReference>
<proteinExistence type="predicted"/>
<dbReference type="KEGG" id="cim:CIMG_12164"/>
<evidence type="ECO:0000256" key="1">
    <source>
        <dbReference type="SAM" id="MobiDB-lite"/>
    </source>
</evidence>
<feature type="region of interest" description="Disordered" evidence="1">
    <location>
        <begin position="61"/>
        <end position="106"/>
    </location>
</feature>
<dbReference type="AlphaFoldDB" id="A0A0D8JU09"/>
<reference evidence="4" key="2">
    <citation type="journal article" date="2010" name="Genome Res.">
        <title>Population genomic sequencing of Coccidioides fungi reveals recent hybridization and transposon control.</title>
        <authorList>
            <person name="Neafsey D.E."/>
            <person name="Barker B.M."/>
            <person name="Sharpton T.J."/>
            <person name="Stajich J.E."/>
            <person name="Park D.J."/>
            <person name="Whiston E."/>
            <person name="Hung C.-Y."/>
            <person name="McMahan C."/>
            <person name="White J."/>
            <person name="Sykes S."/>
            <person name="Heiman D."/>
            <person name="Young S."/>
            <person name="Zeng Q."/>
            <person name="Abouelleil A."/>
            <person name="Aftuck L."/>
            <person name="Bessette D."/>
            <person name="Brown A."/>
            <person name="FitzGerald M."/>
            <person name="Lui A."/>
            <person name="Macdonald J.P."/>
            <person name="Priest M."/>
            <person name="Orbach M.J."/>
            <person name="Galgiani J.N."/>
            <person name="Kirkland T.N."/>
            <person name="Cole G.T."/>
            <person name="Birren B.W."/>
            <person name="Henn M.R."/>
            <person name="Taylor J.W."/>
            <person name="Rounsley S.D."/>
        </authorList>
    </citation>
    <scope>GENOME REANNOTATION</scope>
    <source>
        <strain evidence="4">RS</strain>
    </source>
</reference>
<dbReference type="GeneID" id="24164019"/>
<keyword evidence="4" id="KW-1185">Reference proteome</keyword>
<evidence type="ECO:0000313" key="4">
    <source>
        <dbReference type="Proteomes" id="UP000001261"/>
    </source>
</evidence>
<dbReference type="VEuPathDB" id="FungiDB:CIMG_12164"/>
<evidence type="ECO:0000313" key="3">
    <source>
        <dbReference type="EMBL" id="KJF60772.1"/>
    </source>
</evidence>
<gene>
    <name evidence="3" type="ORF">CIMG_12164</name>
</gene>
<keyword evidence="2" id="KW-0732">Signal</keyword>
<dbReference type="EMBL" id="GG704913">
    <property type="protein sequence ID" value="KJF60772.1"/>
    <property type="molecule type" value="Genomic_DNA"/>
</dbReference>
<sequence>MDIRHLGGSGLLLLCSLALSISTLPPIPSAVYRHLSNWWMREDRTSLSGIADKACERLLPQQPKQKFLENKSPIQNTAVSHQTASPIAATESPDQFSPLPESEKLATTSIQTNCSQHANEKGRTTAQGYPVSHKGNLPVGEWNYAN</sequence>
<feature type="compositionally biased region" description="Polar residues" evidence="1">
    <location>
        <begin position="72"/>
        <end position="85"/>
    </location>
</feature>
<protein>
    <submittedName>
        <fullName evidence="3">Uncharacterized protein</fullName>
    </submittedName>
</protein>
<dbReference type="InParanoid" id="A0A0D8JU09"/>
<feature type="chain" id="PRO_5002331443" evidence="2">
    <location>
        <begin position="21"/>
        <end position="146"/>
    </location>
</feature>
<accession>A0A0D8JU09</accession>
<feature type="signal peptide" evidence="2">
    <location>
        <begin position="1"/>
        <end position="20"/>
    </location>
</feature>
<reference evidence="4" key="1">
    <citation type="journal article" date="2009" name="Genome Res.">
        <title>Comparative genomic analyses of the human fungal pathogens Coccidioides and their relatives.</title>
        <authorList>
            <person name="Sharpton T.J."/>
            <person name="Stajich J.E."/>
            <person name="Rounsley S.D."/>
            <person name="Gardner M.J."/>
            <person name="Wortman J.R."/>
            <person name="Jordar V.S."/>
            <person name="Maiti R."/>
            <person name="Kodira C.D."/>
            <person name="Neafsey D.E."/>
            <person name="Zeng Q."/>
            <person name="Hung C.-Y."/>
            <person name="McMahan C."/>
            <person name="Muszewska A."/>
            <person name="Grynberg M."/>
            <person name="Mandel M.A."/>
            <person name="Kellner E.M."/>
            <person name="Barker B.M."/>
            <person name="Galgiani J.N."/>
            <person name="Orbach M.J."/>
            <person name="Kirkland T.N."/>
            <person name="Cole G.T."/>
            <person name="Henn M.R."/>
            <person name="Birren B.W."/>
            <person name="Taylor J.W."/>
        </authorList>
    </citation>
    <scope>NUCLEOTIDE SEQUENCE [LARGE SCALE GENOMIC DNA]</scope>
    <source>
        <strain evidence="4">RS</strain>
    </source>
</reference>
<dbReference type="RefSeq" id="XP_012214001.1">
    <property type="nucleotide sequence ID" value="XM_012358578.1"/>
</dbReference>
<organism evidence="3 4">
    <name type="scientific">Coccidioides immitis (strain RS)</name>
    <name type="common">Valley fever fungus</name>
    <dbReference type="NCBI Taxonomy" id="246410"/>
    <lineage>
        <taxon>Eukaryota</taxon>
        <taxon>Fungi</taxon>
        <taxon>Dikarya</taxon>
        <taxon>Ascomycota</taxon>
        <taxon>Pezizomycotina</taxon>
        <taxon>Eurotiomycetes</taxon>
        <taxon>Eurotiomycetidae</taxon>
        <taxon>Onygenales</taxon>
        <taxon>Onygenaceae</taxon>
        <taxon>Coccidioides</taxon>
    </lineage>
</organism>
<evidence type="ECO:0000256" key="2">
    <source>
        <dbReference type="SAM" id="SignalP"/>
    </source>
</evidence>